<dbReference type="GO" id="GO:0033617">
    <property type="term" value="P:mitochondrial respiratory chain complex IV assembly"/>
    <property type="evidence" value="ECO:0007669"/>
    <property type="project" value="TreeGrafter"/>
</dbReference>
<dbReference type="GeneTree" id="ENSGT00390000004323"/>
<evidence type="ECO:0000256" key="2">
    <source>
        <dbReference type="ARBA" id="ARBA00023008"/>
    </source>
</evidence>
<feature type="binding site" evidence="3">
    <location>
        <position position="220"/>
    </location>
    <ligand>
        <name>Cu cation</name>
        <dbReference type="ChEBI" id="CHEBI:23378"/>
    </ligand>
</feature>
<dbReference type="STRING" id="7868.ENSCMIP00000034320"/>
<dbReference type="FunFam" id="3.40.30.10:FF:000013">
    <property type="entry name" value="Blast:Protein SCO1 homolog, mitochondrial"/>
    <property type="match status" value="1"/>
</dbReference>
<evidence type="ECO:0000256" key="6">
    <source>
        <dbReference type="SAM" id="Phobius"/>
    </source>
</evidence>
<dbReference type="GO" id="GO:0005739">
    <property type="term" value="C:mitochondrion"/>
    <property type="evidence" value="ECO:0007669"/>
    <property type="project" value="GOC"/>
</dbReference>
<dbReference type="AlphaFoldDB" id="A0A4W3JQL5"/>
<dbReference type="InterPro" id="IPR003782">
    <property type="entry name" value="SCO1/SenC"/>
</dbReference>
<name>A0A4W3JQL5_CALMI</name>
<evidence type="ECO:0000256" key="4">
    <source>
        <dbReference type="PIRSR" id="PIRSR603782-2"/>
    </source>
</evidence>
<feature type="transmembrane region" description="Helical" evidence="6">
    <location>
        <begin position="60"/>
        <end position="79"/>
    </location>
</feature>
<feature type="domain" description="Thioredoxin" evidence="7">
    <location>
        <begin position="91"/>
        <end position="255"/>
    </location>
</feature>
<evidence type="ECO:0000313" key="9">
    <source>
        <dbReference type="Proteomes" id="UP000314986"/>
    </source>
</evidence>
<dbReference type="SUPFAM" id="SSF52833">
    <property type="entry name" value="Thioredoxin-like"/>
    <property type="match status" value="1"/>
</dbReference>
<reference evidence="8" key="4">
    <citation type="submission" date="2025-08" db="UniProtKB">
        <authorList>
            <consortium name="Ensembl"/>
        </authorList>
    </citation>
    <scope>IDENTIFICATION</scope>
</reference>
<dbReference type="Proteomes" id="UP000314986">
    <property type="component" value="Unassembled WGS sequence"/>
</dbReference>
<dbReference type="PANTHER" id="PTHR12151:SF2">
    <property type="entry name" value="PROTEIN SCO2 HOMOLOG, MITOCHONDRIAL"/>
    <property type="match status" value="1"/>
</dbReference>
<keyword evidence="3" id="KW-0479">Metal-binding</keyword>
<dbReference type="InParanoid" id="A0A4W3JQL5"/>
<reference evidence="8" key="5">
    <citation type="submission" date="2025-09" db="UniProtKB">
        <authorList>
            <consortium name="Ensembl"/>
        </authorList>
    </citation>
    <scope>IDENTIFICATION</scope>
</reference>
<dbReference type="CDD" id="cd02968">
    <property type="entry name" value="SCO"/>
    <property type="match status" value="1"/>
</dbReference>
<keyword evidence="6" id="KW-0472">Membrane</keyword>
<reference evidence="9" key="2">
    <citation type="journal article" date="2007" name="PLoS Biol.">
        <title>Survey sequencing and comparative analysis of the elephant shark (Callorhinchus milii) genome.</title>
        <authorList>
            <person name="Venkatesh B."/>
            <person name="Kirkness E.F."/>
            <person name="Loh Y.H."/>
            <person name="Halpern A.L."/>
            <person name="Lee A.P."/>
            <person name="Johnson J."/>
            <person name="Dandona N."/>
            <person name="Viswanathan L.D."/>
            <person name="Tay A."/>
            <person name="Venter J.C."/>
            <person name="Strausberg R.L."/>
            <person name="Brenner S."/>
        </authorList>
    </citation>
    <scope>NUCLEOTIDE SEQUENCE [LARGE SCALE GENOMIC DNA]</scope>
</reference>
<feature type="compositionally biased region" description="Polar residues" evidence="5">
    <location>
        <begin position="248"/>
        <end position="263"/>
    </location>
</feature>
<dbReference type="Ensembl" id="ENSCMIT00000034836.1">
    <property type="protein sequence ID" value="ENSCMIP00000034320.1"/>
    <property type="gene ID" value="ENSCMIG00000014567.1"/>
</dbReference>
<comment type="similarity">
    <text evidence="1">Belongs to the SCO1/2 family.</text>
</comment>
<dbReference type="GO" id="GO:0046872">
    <property type="term" value="F:metal ion binding"/>
    <property type="evidence" value="ECO:0007669"/>
    <property type="project" value="UniProtKB-KW"/>
</dbReference>
<evidence type="ECO:0000313" key="8">
    <source>
        <dbReference type="Ensembl" id="ENSCMIP00000034320.1"/>
    </source>
</evidence>
<keyword evidence="6" id="KW-1133">Transmembrane helix</keyword>
<keyword evidence="6" id="KW-0812">Transmembrane</keyword>
<reference evidence="9" key="3">
    <citation type="journal article" date="2014" name="Nature">
        <title>Elephant shark genome provides unique insights into gnathostome evolution.</title>
        <authorList>
            <consortium name="International Elephant Shark Genome Sequencing Consortium"/>
            <person name="Venkatesh B."/>
            <person name="Lee A.P."/>
            <person name="Ravi V."/>
            <person name="Maurya A.K."/>
            <person name="Lian M.M."/>
            <person name="Swann J.B."/>
            <person name="Ohta Y."/>
            <person name="Flajnik M.F."/>
            <person name="Sutoh Y."/>
            <person name="Kasahara M."/>
            <person name="Hoon S."/>
            <person name="Gangu V."/>
            <person name="Roy S.W."/>
            <person name="Irimia M."/>
            <person name="Korzh V."/>
            <person name="Kondrychyn I."/>
            <person name="Lim Z.W."/>
            <person name="Tay B.H."/>
            <person name="Tohari S."/>
            <person name="Kong K.W."/>
            <person name="Ho S."/>
            <person name="Lorente-Galdos B."/>
            <person name="Quilez J."/>
            <person name="Marques-Bonet T."/>
            <person name="Raney B.J."/>
            <person name="Ingham P.W."/>
            <person name="Tay A."/>
            <person name="Hillier L.W."/>
            <person name="Minx P."/>
            <person name="Boehm T."/>
            <person name="Wilson R.K."/>
            <person name="Brenner S."/>
            <person name="Warren W.C."/>
        </authorList>
    </citation>
    <scope>NUCLEOTIDE SEQUENCE [LARGE SCALE GENOMIC DNA]</scope>
</reference>
<evidence type="ECO:0000259" key="7">
    <source>
        <dbReference type="PROSITE" id="PS51352"/>
    </source>
</evidence>
<feature type="binding site" evidence="3">
    <location>
        <position position="129"/>
    </location>
    <ligand>
        <name>Cu cation</name>
        <dbReference type="ChEBI" id="CHEBI:23378"/>
    </ligand>
</feature>
<proteinExistence type="inferred from homology"/>
<accession>A0A4W3JQL5</accession>
<dbReference type="Gene3D" id="3.40.30.10">
    <property type="entry name" value="Glutaredoxin"/>
    <property type="match status" value="1"/>
</dbReference>
<reference evidence="9" key="1">
    <citation type="journal article" date="2006" name="Science">
        <title>Ancient noncoding elements conserved in the human genome.</title>
        <authorList>
            <person name="Venkatesh B."/>
            <person name="Kirkness E.F."/>
            <person name="Loh Y.H."/>
            <person name="Halpern A.L."/>
            <person name="Lee A.P."/>
            <person name="Johnson J."/>
            <person name="Dandona N."/>
            <person name="Viswanathan L.D."/>
            <person name="Tay A."/>
            <person name="Venter J.C."/>
            <person name="Strausberg R.L."/>
            <person name="Brenner S."/>
        </authorList>
    </citation>
    <scope>NUCLEOTIDE SEQUENCE [LARGE SCALE GENOMIC DNA]</scope>
</reference>
<feature type="region of interest" description="Disordered" evidence="5">
    <location>
        <begin position="244"/>
        <end position="263"/>
    </location>
</feature>
<evidence type="ECO:0000256" key="1">
    <source>
        <dbReference type="ARBA" id="ARBA00010996"/>
    </source>
</evidence>
<dbReference type="OMA" id="SIRGHMA"/>
<feature type="binding site" evidence="3">
    <location>
        <position position="133"/>
    </location>
    <ligand>
        <name>Cu cation</name>
        <dbReference type="ChEBI" id="CHEBI:23378"/>
    </ligand>
</feature>
<dbReference type="Pfam" id="PF02630">
    <property type="entry name" value="SCO1-SenC"/>
    <property type="match status" value="1"/>
</dbReference>
<organism evidence="8 9">
    <name type="scientific">Callorhinchus milii</name>
    <name type="common">Ghost shark</name>
    <dbReference type="NCBI Taxonomy" id="7868"/>
    <lineage>
        <taxon>Eukaryota</taxon>
        <taxon>Metazoa</taxon>
        <taxon>Chordata</taxon>
        <taxon>Craniata</taxon>
        <taxon>Vertebrata</taxon>
        <taxon>Chondrichthyes</taxon>
        <taxon>Holocephali</taxon>
        <taxon>Chimaeriformes</taxon>
        <taxon>Callorhinchidae</taxon>
        <taxon>Callorhinchus</taxon>
    </lineage>
</organism>
<evidence type="ECO:0000256" key="5">
    <source>
        <dbReference type="SAM" id="MobiDB-lite"/>
    </source>
</evidence>
<dbReference type="PROSITE" id="PS51352">
    <property type="entry name" value="THIOREDOXIN_2"/>
    <property type="match status" value="1"/>
</dbReference>
<protein>
    <submittedName>
        <fullName evidence="8">Synthesis of cytochrome C oxidase 2</fullName>
    </submittedName>
</protein>
<dbReference type="InterPro" id="IPR013766">
    <property type="entry name" value="Thioredoxin_domain"/>
</dbReference>
<keyword evidence="9" id="KW-1185">Reference proteome</keyword>
<dbReference type="InterPro" id="IPR036249">
    <property type="entry name" value="Thioredoxin-like_sf"/>
</dbReference>
<feature type="disulfide bond" description="Redox-active" evidence="4">
    <location>
        <begin position="129"/>
        <end position="133"/>
    </location>
</feature>
<sequence length="263" mass="29604">PSAHNGKPTAHLRTPGSPGAPGTGRLALSRRYGTRVPPAHSAPRRPHSPESSQLTLRTRVLVASGLGAAVLGWFLYLRWEKRRQCERQRLQNVVLGRGDFQLLDHTGRPRSTSDLRGQWALLYFGFTHCPDICPDELLKMTSVVEMLDRIPALPRVQPVFITVDPERDGVEAMAKYVKDFHPRLLGLTGSAEQIRAVGQAYRVYYSVGPRDQDNDYIVDHTVIMYLLNPDGIFVDHYNRSRSDHEMAQSIQSHMKSSVRLSSQ</sequence>
<evidence type="ECO:0000256" key="3">
    <source>
        <dbReference type="PIRSR" id="PIRSR603782-1"/>
    </source>
</evidence>
<keyword evidence="4" id="KW-1015">Disulfide bond</keyword>
<dbReference type="PANTHER" id="PTHR12151">
    <property type="entry name" value="ELECTRON TRANSPORT PROTIN SCO1/SENC FAMILY MEMBER"/>
    <property type="match status" value="1"/>
</dbReference>
<feature type="region of interest" description="Disordered" evidence="5">
    <location>
        <begin position="1"/>
        <end position="26"/>
    </location>
</feature>
<keyword evidence="2 3" id="KW-0186">Copper</keyword>